<accession>A0A8S1CC22</accession>
<name>A0A8S1CC22_9INSE</name>
<dbReference type="EMBL" id="CADEPI010000043">
    <property type="protein sequence ID" value="CAB3369203.1"/>
    <property type="molecule type" value="Genomic_DNA"/>
</dbReference>
<organism evidence="2 3">
    <name type="scientific">Cloeon dipterum</name>
    <dbReference type="NCBI Taxonomy" id="197152"/>
    <lineage>
        <taxon>Eukaryota</taxon>
        <taxon>Metazoa</taxon>
        <taxon>Ecdysozoa</taxon>
        <taxon>Arthropoda</taxon>
        <taxon>Hexapoda</taxon>
        <taxon>Insecta</taxon>
        <taxon>Pterygota</taxon>
        <taxon>Palaeoptera</taxon>
        <taxon>Ephemeroptera</taxon>
        <taxon>Pisciforma</taxon>
        <taxon>Baetidae</taxon>
        <taxon>Cloeon</taxon>
    </lineage>
</organism>
<dbReference type="Proteomes" id="UP000494165">
    <property type="component" value="Unassembled WGS sequence"/>
</dbReference>
<feature type="compositionally biased region" description="Polar residues" evidence="1">
    <location>
        <begin position="25"/>
        <end position="40"/>
    </location>
</feature>
<proteinExistence type="predicted"/>
<gene>
    <name evidence="2" type="ORF">CLODIP_2_CD07310</name>
</gene>
<evidence type="ECO:0000313" key="3">
    <source>
        <dbReference type="Proteomes" id="UP000494165"/>
    </source>
</evidence>
<feature type="region of interest" description="Disordered" evidence="1">
    <location>
        <begin position="1"/>
        <end position="40"/>
    </location>
</feature>
<evidence type="ECO:0000313" key="2">
    <source>
        <dbReference type="EMBL" id="CAB3369203.1"/>
    </source>
</evidence>
<reference evidence="2 3" key="1">
    <citation type="submission" date="2020-04" db="EMBL/GenBank/DDBJ databases">
        <authorList>
            <person name="Alioto T."/>
            <person name="Alioto T."/>
            <person name="Gomez Garrido J."/>
        </authorList>
    </citation>
    <scope>NUCLEOTIDE SEQUENCE [LARGE SCALE GENOMIC DNA]</scope>
</reference>
<evidence type="ECO:0000256" key="1">
    <source>
        <dbReference type="SAM" id="MobiDB-lite"/>
    </source>
</evidence>
<comment type="caution">
    <text evidence="2">The sequence shown here is derived from an EMBL/GenBank/DDBJ whole genome shotgun (WGS) entry which is preliminary data.</text>
</comment>
<protein>
    <submittedName>
        <fullName evidence="2">Uncharacterized protein</fullName>
    </submittedName>
</protein>
<dbReference type="AlphaFoldDB" id="A0A8S1CC22"/>
<sequence length="102" mass="10729">MQPGKRPSTAGGEPVRRAGGGGSTVGRSIHSSQGWSTRPTRLQSAIAAAVRSVLSVVQSVSGAADIQHEAPAVSPCRRQPVLLTFSYFVLFANRGETAEWQP</sequence>
<keyword evidence="3" id="KW-1185">Reference proteome</keyword>